<dbReference type="Proteomes" id="UP000887576">
    <property type="component" value="Unplaced"/>
</dbReference>
<name>A0AC34QLF6_9BILA</name>
<accession>A0AC34QLF6</accession>
<protein>
    <submittedName>
        <fullName evidence="2">U3 small nucleolar RNA-associated protein 11</fullName>
    </submittedName>
</protein>
<sequence length="255" mass="29878">MSLRKFTKINQRIHHERPQPLSRKKAGYLEHKKDWIQRARDHQEKVKKLKELRRKALERNPDEYHHHMTRSGVGFDGVHRELAPDSDDETVTQKMFEGVRDLHYVQQKLSMERKKIEKLKSVLHLVDSETSSSNSHIIFVDDEDEAKNFDPAEFFQTTPGLLGRKYNRLPKTVLEKKVVLGADDKESIAAAEELKRAQYKELKMRLQREKELNVVVQKLQLKKDLADSTGLKPTLEKKGSATTPAVYKWIYDRKK</sequence>
<organism evidence="1 2">
    <name type="scientific">Panagrolaimus sp. JU765</name>
    <dbReference type="NCBI Taxonomy" id="591449"/>
    <lineage>
        <taxon>Eukaryota</taxon>
        <taxon>Metazoa</taxon>
        <taxon>Ecdysozoa</taxon>
        <taxon>Nematoda</taxon>
        <taxon>Chromadorea</taxon>
        <taxon>Rhabditida</taxon>
        <taxon>Tylenchina</taxon>
        <taxon>Panagrolaimomorpha</taxon>
        <taxon>Panagrolaimoidea</taxon>
        <taxon>Panagrolaimidae</taxon>
        <taxon>Panagrolaimus</taxon>
    </lineage>
</organism>
<proteinExistence type="predicted"/>
<dbReference type="WBParaSite" id="JU765_v2.g17378.t1">
    <property type="protein sequence ID" value="JU765_v2.g17378.t1"/>
    <property type="gene ID" value="JU765_v2.g17378"/>
</dbReference>
<evidence type="ECO:0000313" key="2">
    <source>
        <dbReference type="WBParaSite" id="JU765_v2.g17378.t1"/>
    </source>
</evidence>
<reference evidence="2" key="1">
    <citation type="submission" date="2022-11" db="UniProtKB">
        <authorList>
            <consortium name="WormBaseParasite"/>
        </authorList>
    </citation>
    <scope>IDENTIFICATION</scope>
</reference>
<evidence type="ECO:0000313" key="1">
    <source>
        <dbReference type="Proteomes" id="UP000887576"/>
    </source>
</evidence>